<evidence type="ECO:0000313" key="3">
    <source>
        <dbReference type="EMBL" id="MEK8049852.1"/>
    </source>
</evidence>
<dbReference type="NCBIfam" id="TIGR02595">
    <property type="entry name" value="PEP_CTERM"/>
    <property type="match status" value="1"/>
</dbReference>
<sequence length="213" mass="22211">MPRLLKPLLAPLIAAAGLVALPARADLHHGFDAGAEGWTVVEGGEMTWQATGGASGGYLRFTDLDSRDMLAVLNLGGVDWSAYMGATLSFQVRNLSGHTDYWAPFGQVTLTHTAGSGITVDVAGVGQPANDGLWHTYSLVLDPVVFANVLGSVKTLSIKMEFAVSDPARPATFETAGLDNVNLSTLSAVPEPASWALLAAGGLLLAGARRRAR</sequence>
<name>A0ABU9CH61_9BURK</name>
<dbReference type="InterPro" id="IPR013424">
    <property type="entry name" value="Ice-binding_C"/>
</dbReference>
<keyword evidence="4" id="KW-1185">Reference proteome</keyword>
<dbReference type="Proteomes" id="UP001365405">
    <property type="component" value="Unassembled WGS sequence"/>
</dbReference>
<evidence type="ECO:0000313" key="4">
    <source>
        <dbReference type="Proteomes" id="UP001365405"/>
    </source>
</evidence>
<reference evidence="3 4" key="1">
    <citation type="submission" date="2024-04" db="EMBL/GenBank/DDBJ databases">
        <title>Novel species of the genus Ideonella isolated from streams.</title>
        <authorList>
            <person name="Lu H."/>
        </authorList>
    </citation>
    <scope>NUCLEOTIDE SEQUENCE [LARGE SCALE GENOMIC DNA]</scope>
    <source>
        <strain evidence="3 4">DXS22W</strain>
    </source>
</reference>
<protein>
    <submittedName>
        <fullName evidence="3">PEP-CTERM sorting domain-containing protein</fullName>
    </submittedName>
</protein>
<keyword evidence="1" id="KW-0732">Signal</keyword>
<dbReference type="RefSeq" id="WP_341409526.1">
    <property type="nucleotide sequence ID" value="NZ_JBBUTH010000003.1"/>
</dbReference>
<proteinExistence type="predicted"/>
<feature type="chain" id="PRO_5045963165" evidence="1">
    <location>
        <begin position="26"/>
        <end position="213"/>
    </location>
</feature>
<evidence type="ECO:0000256" key="1">
    <source>
        <dbReference type="SAM" id="SignalP"/>
    </source>
</evidence>
<feature type="signal peptide" evidence="1">
    <location>
        <begin position="1"/>
        <end position="25"/>
    </location>
</feature>
<organism evidence="3 4">
    <name type="scientific">Pseudaquabacterium inlustre</name>
    <dbReference type="NCBI Taxonomy" id="2984192"/>
    <lineage>
        <taxon>Bacteria</taxon>
        <taxon>Pseudomonadati</taxon>
        <taxon>Pseudomonadota</taxon>
        <taxon>Betaproteobacteria</taxon>
        <taxon>Burkholderiales</taxon>
        <taxon>Sphaerotilaceae</taxon>
        <taxon>Pseudaquabacterium</taxon>
    </lineage>
</organism>
<comment type="caution">
    <text evidence="3">The sequence shown here is derived from an EMBL/GenBank/DDBJ whole genome shotgun (WGS) entry which is preliminary data.</text>
</comment>
<evidence type="ECO:0000259" key="2">
    <source>
        <dbReference type="Pfam" id="PF07589"/>
    </source>
</evidence>
<accession>A0ABU9CH61</accession>
<dbReference type="EMBL" id="JBBUTH010000003">
    <property type="protein sequence ID" value="MEK8049852.1"/>
    <property type="molecule type" value="Genomic_DNA"/>
</dbReference>
<gene>
    <name evidence="3" type="ORF">AACH10_06360</name>
</gene>
<feature type="domain" description="Ice-binding protein C-terminal" evidence="2">
    <location>
        <begin position="188"/>
        <end position="211"/>
    </location>
</feature>
<dbReference type="Pfam" id="PF07589">
    <property type="entry name" value="PEP-CTERM"/>
    <property type="match status" value="1"/>
</dbReference>